<evidence type="ECO:0000313" key="4">
    <source>
        <dbReference type="Proteomes" id="UP000676967"/>
    </source>
</evidence>
<dbReference type="EMBL" id="AP023356">
    <property type="protein sequence ID" value="BCJ39385.1"/>
    <property type="molecule type" value="Genomic_DNA"/>
</dbReference>
<keyword evidence="4" id="KW-1185">Reference proteome</keyword>
<gene>
    <name evidence="3" type="ORF">Aiant_00420</name>
</gene>
<name>A0ABM7LJG1_9ACTN</name>
<dbReference type="RefSeq" id="WP_189334202.1">
    <property type="nucleotide sequence ID" value="NZ_AP023356.1"/>
</dbReference>
<dbReference type="InterPro" id="IPR035992">
    <property type="entry name" value="Ricin_B-like_lectins"/>
</dbReference>
<evidence type="ECO:0000259" key="2">
    <source>
        <dbReference type="Pfam" id="PF00652"/>
    </source>
</evidence>
<protein>
    <recommendedName>
        <fullName evidence="2">Ricin B lectin domain-containing protein</fullName>
    </recommendedName>
</protein>
<dbReference type="Pfam" id="PF00652">
    <property type="entry name" value="Ricin_B_lectin"/>
    <property type="match status" value="1"/>
</dbReference>
<dbReference type="SUPFAM" id="SSF50370">
    <property type="entry name" value="Ricin B-like lectins"/>
    <property type="match status" value="1"/>
</dbReference>
<accession>A0ABM7LJG1</accession>
<proteinExistence type="predicted"/>
<dbReference type="Gene3D" id="2.80.10.50">
    <property type="match status" value="2"/>
</dbReference>
<feature type="signal peptide" evidence="1">
    <location>
        <begin position="1"/>
        <end position="30"/>
    </location>
</feature>
<dbReference type="InterPro" id="IPR000772">
    <property type="entry name" value="Ricin_B_lectin"/>
</dbReference>
<dbReference type="Proteomes" id="UP000676967">
    <property type="component" value="Chromosome"/>
</dbReference>
<organism evidence="3 4">
    <name type="scientific">Actinoplanes ianthinogenes</name>
    <dbReference type="NCBI Taxonomy" id="122358"/>
    <lineage>
        <taxon>Bacteria</taxon>
        <taxon>Bacillati</taxon>
        <taxon>Actinomycetota</taxon>
        <taxon>Actinomycetes</taxon>
        <taxon>Micromonosporales</taxon>
        <taxon>Micromonosporaceae</taxon>
        <taxon>Actinoplanes</taxon>
    </lineage>
</organism>
<evidence type="ECO:0000256" key="1">
    <source>
        <dbReference type="SAM" id="SignalP"/>
    </source>
</evidence>
<reference evidence="3 4" key="1">
    <citation type="submission" date="2020-08" db="EMBL/GenBank/DDBJ databases">
        <title>Whole genome shotgun sequence of Actinoplanes ianthinogenes NBRC 13996.</title>
        <authorList>
            <person name="Komaki H."/>
            <person name="Tamura T."/>
        </authorList>
    </citation>
    <scope>NUCLEOTIDE SEQUENCE [LARGE SCALE GENOMIC DNA]</scope>
    <source>
        <strain evidence="3 4">NBRC 13996</strain>
    </source>
</reference>
<dbReference type="CDD" id="cd00161">
    <property type="entry name" value="beta-trefoil_Ricin-like"/>
    <property type="match status" value="1"/>
</dbReference>
<feature type="domain" description="Ricin B lectin" evidence="2">
    <location>
        <begin position="41"/>
        <end position="153"/>
    </location>
</feature>
<dbReference type="PROSITE" id="PS50231">
    <property type="entry name" value="RICIN_B_LECTIN"/>
    <property type="match status" value="1"/>
</dbReference>
<feature type="chain" id="PRO_5047122580" description="Ricin B lectin domain-containing protein" evidence="1">
    <location>
        <begin position="31"/>
        <end position="178"/>
    </location>
</feature>
<evidence type="ECO:0000313" key="3">
    <source>
        <dbReference type="EMBL" id="BCJ39385.1"/>
    </source>
</evidence>
<keyword evidence="1" id="KW-0732">Signal</keyword>
<sequence>MNVRQKIFAGLAAFAAAAAVILGSPGTASANPVTPNAVTFNQIRNLHSGKCVEVDRRGGVVQQFTCNGTVVQLWRKVALDNSGYFELVVAFSGQCMTVDNASQADGAGVHQQGCTGTFNQQWTTMPSGVPGWPFLVARHSGKALIIKSESLLDRASLVQDTIGDDGPDSLHAGDWQFQ</sequence>